<dbReference type="Proteomes" id="UP001371456">
    <property type="component" value="Unassembled WGS sequence"/>
</dbReference>
<reference evidence="1 2" key="1">
    <citation type="submission" date="2024-02" db="EMBL/GenBank/DDBJ databases">
        <title>de novo genome assembly of Solanum bulbocastanum strain 11H21.</title>
        <authorList>
            <person name="Hosaka A.J."/>
        </authorList>
    </citation>
    <scope>NUCLEOTIDE SEQUENCE [LARGE SCALE GENOMIC DNA]</scope>
    <source>
        <tissue evidence="1">Young leaves</tissue>
    </source>
</reference>
<gene>
    <name evidence="1" type="ORF">RDI58_013338</name>
</gene>
<proteinExistence type="predicted"/>
<evidence type="ECO:0000313" key="1">
    <source>
        <dbReference type="EMBL" id="KAK6789538.1"/>
    </source>
</evidence>
<name>A0AAN8YHM5_SOLBU</name>
<evidence type="ECO:0000313" key="2">
    <source>
        <dbReference type="Proteomes" id="UP001371456"/>
    </source>
</evidence>
<dbReference type="EMBL" id="JBANQN010000005">
    <property type="protein sequence ID" value="KAK6789538.1"/>
    <property type="molecule type" value="Genomic_DNA"/>
</dbReference>
<comment type="caution">
    <text evidence="1">The sequence shown here is derived from an EMBL/GenBank/DDBJ whole genome shotgun (WGS) entry which is preliminary data.</text>
</comment>
<protein>
    <submittedName>
        <fullName evidence="1">Uncharacterized protein</fullName>
    </submittedName>
</protein>
<sequence length="9" mass="1068">MLSCNKPIY</sequence>
<organism evidence="1 2">
    <name type="scientific">Solanum bulbocastanum</name>
    <name type="common">Wild potato</name>
    <dbReference type="NCBI Taxonomy" id="147425"/>
    <lineage>
        <taxon>Eukaryota</taxon>
        <taxon>Viridiplantae</taxon>
        <taxon>Streptophyta</taxon>
        <taxon>Embryophyta</taxon>
        <taxon>Tracheophyta</taxon>
        <taxon>Spermatophyta</taxon>
        <taxon>Magnoliopsida</taxon>
        <taxon>eudicotyledons</taxon>
        <taxon>Gunneridae</taxon>
        <taxon>Pentapetalae</taxon>
        <taxon>asterids</taxon>
        <taxon>lamiids</taxon>
        <taxon>Solanales</taxon>
        <taxon>Solanaceae</taxon>
        <taxon>Solanoideae</taxon>
        <taxon>Solaneae</taxon>
        <taxon>Solanum</taxon>
    </lineage>
</organism>
<accession>A0AAN8YHM5</accession>
<keyword evidence="2" id="KW-1185">Reference proteome</keyword>